<name>A0A0E9W6J2_ANGAN</name>
<evidence type="ECO:0000313" key="1">
    <source>
        <dbReference type="EMBL" id="JAH85093.1"/>
    </source>
</evidence>
<accession>A0A0E9W6J2</accession>
<organism evidence="1">
    <name type="scientific">Anguilla anguilla</name>
    <name type="common">European freshwater eel</name>
    <name type="synonym">Muraena anguilla</name>
    <dbReference type="NCBI Taxonomy" id="7936"/>
    <lineage>
        <taxon>Eukaryota</taxon>
        <taxon>Metazoa</taxon>
        <taxon>Chordata</taxon>
        <taxon>Craniata</taxon>
        <taxon>Vertebrata</taxon>
        <taxon>Euteleostomi</taxon>
        <taxon>Actinopterygii</taxon>
        <taxon>Neopterygii</taxon>
        <taxon>Teleostei</taxon>
        <taxon>Anguilliformes</taxon>
        <taxon>Anguillidae</taxon>
        <taxon>Anguilla</taxon>
    </lineage>
</organism>
<reference evidence="1" key="1">
    <citation type="submission" date="2014-11" db="EMBL/GenBank/DDBJ databases">
        <authorList>
            <person name="Amaro Gonzalez C."/>
        </authorList>
    </citation>
    <scope>NUCLEOTIDE SEQUENCE</scope>
</reference>
<proteinExistence type="predicted"/>
<dbReference type="AlphaFoldDB" id="A0A0E9W6J2"/>
<dbReference type="EMBL" id="GBXM01023484">
    <property type="protein sequence ID" value="JAH85093.1"/>
    <property type="molecule type" value="Transcribed_RNA"/>
</dbReference>
<reference evidence="1" key="2">
    <citation type="journal article" date="2015" name="Fish Shellfish Immunol.">
        <title>Early steps in the European eel (Anguilla anguilla)-Vibrio vulnificus interaction in the gills: Role of the RtxA13 toxin.</title>
        <authorList>
            <person name="Callol A."/>
            <person name="Pajuelo D."/>
            <person name="Ebbesson L."/>
            <person name="Teles M."/>
            <person name="MacKenzie S."/>
            <person name="Amaro C."/>
        </authorList>
    </citation>
    <scope>NUCLEOTIDE SEQUENCE</scope>
</reference>
<protein>
    <submittedName>
        <fullName evidence="1">Uncharacterized protein</fullName>
    </submittedName>
</protein>
<sequence length="20" mass="2172">MGFAYLVLLCCPTLQNTGLN</sequence>